<gene>
    <name evidence="5" type="ORF">Vbra_4547</name>
</gene>
<dbReference type="AlphaFoldDB" id="A0A0G4GLU8"/>
<feature type="chain" id="PRO_5005190193" description="ABC transporter domain-containing protein" evidence="3">
    <location>
        <begin position="26"/>
        <end position="324"/>
    </location>
</feature>
<dbReference type="PhylomeDB" id="A0A0G4GLU8"/>
<evidence type="ECO:0000256" key="2">
    <source>
        <dbReference type="ARBA" id="ARBA00022840"/>
    </source>
</evidence>
<organism evidence="5 6">
    <name type="scientific">Vitrella brassicaformis (strain CCMP3155)</name>
    <dbReference type="NCBI Taxonomy" id="1169540"/>
    <lineage>
        <taxon>Eukaryota</taxon>
        <taxon>Sar</taxon>
        <taxon>Alveolata</taxon>
        <taxon>Colpodellida</taxon>
        <taxon>Vitrellaceae</taxon>
        <taxon>Vitrella</taxon>
    </lineage>
</organism>
<name>A0A0G4GLU8_VITBC</name>
<evidence type="ECO:0000256" key="3">
    <source>
        <dbReference type="SAM" id="SignalP"/>
    </source>
</evidence>
<dbReference type="InterPro" id="IPR017871">
    <property type="entry name" value="ABC_transporter-like_CS"/>
</dbReference>
<dbReference type="PANTHER" id="PTHR43204">
    <property type="entry name" value="ABC TRANSPORTER I FAMILY MEMBER 6, CHLOROPLASTIC"/>
    <property type="match status" value="1"/>
</dbReference>
<dbReference type="Gene3D" id="3.40.50.300">
    <property type="entry name" value="P-loop containing nucleotide triphosphate hydrolases"/>
    <property type="match status" value="1"/>
</dbReference>
<dbReference type="PROSITE" id="PS50893">
    <property type="entry name" value="ABC_TRANSPORTER_2"/>
    <property type="match status" value="1"/>
</dbReference>
<keyword evidence="6" id="KW-1185">Reference proteome</keyword>
<evidence type="ECO:0000313" key="5">
    <source>
        <dbReference type="EMBL" id="CEM31097.1"/>
    </source>
</evidence>
<dbReference type="InterPro" id="IPR003439">
    <property type="entry name" value="ABC_transporter-like_ATP-bd"/>
</dbReference>
<dbReference type="OMA" id="MAMLEPK"/>
<dbReference type="Pfam" id="PF00005">
    <property type="entry name" value="ABC_tran"/>
    <property type="match status" value="1"/>
</dbReference>
<dbReference type="InterPro" id="IPR010230">
    <property type="entry name" value="FeS-cluster_ATPase_SufC"/>
</dbReference>
<dbReference type="GO" id="GO:0016887">
    <property type="term" value="F:ATP hydrolysis activity"/>
    <property type="evidence" value="ECO:0007669"/>
    <property type="project" value="InterPro"/>
</dbReference>
<keyword evidence="1" id="KW-0547">Nucleotide-binding</keyword>
<dbReference type="InterPro" id="IPR027417">
    <property type="entry name" value="P-loop_NTPase"/>
</dbReference>
<evidence type="ECO:0000259" key="4">
    <source>
        <dbReference type="PROSITE" id="PS50893"/>
    </source>
</evidence>
<dbReference type="GO" id="GO:0005524">
    <property type="term" value="F:ATP binding"/>
    <property type="evidence" value="ECO:0007669"/>
    <property type="project" value="UniProtKB-KW"/>
</dbReference>
<dbReference type="InterPro" id="IPR003593">
    <property type="entry name" value="AAA+_ATPase"/>
</dbReference>
<evidence type="ECO:0000256" key="1">
    <source>
        <dbReference type="ARBA" id="ARBA00022741"/>
    </source>
</evidence>
<dbReference type="CDD" id="cd03217">
    <property type="entry name" value="ABC_FeS_Assembly"/>
    <property type="match status" value="1"/>
</dbReference>
<dbReference type="FunCoup" id="A0A0G4GLU8">
    <property type="interactions" value="46"/>
</dbReference>
<proteinExistence type="predicted"/>
<dbReference type="EMBL" id="CDMY01000712">
    <property type="protein sequence ID" value="CEM31097.1"/>
    <property type="molecule type" value="Genomic_DNA"/>
</dbReference>
<accession>A0A0G4GLU8</accession>
<dbReference type="Proteomes" id="UP000041254">
    <property type="component" value="Unassembled WGS sequence"/>
</dbReference>
<dbReference type="VEuPathDB" id="CryptoDB:Vbra_4547"/>
<dbReference type="PROSITE" id="PS00211">
    <property type="entry name" value="ABC_TRANSPORTER_1"/>
    <property type="match status" value="1"/>
</dbReference>
<sequence>MTSLVACAFLSLIISLVALPRPCTAFRMPSPVHRTPRTRVRSRQPSLLRMSASEDASDTIMRIDNVHAEVGEEEEKVVKILDGFSLEVKKGEVHAIMGPNGSGKSTLSKVITGHPDYRVIEGSITFKGEDVLDMDVDERALAGIFLAFQYPVEIAGVSNSDFLRAAVNIRRKREGLDDLDAIEFSMKMFEELDKLGLDPSFLDRGINAGFSGGEKKRNEVLQMVMLNPDLVILDETDSGLDVDSLKTTAEAVNNFKASHPDKTFLIITHYQRLLDLIKADRVSVMKKGRVVLTGGPDLATTIEQWGYGDWLEKEAAGGREAVLA</sequence>
<dbReference type="STRING" id="1169540.A0A0G4GLU8"/>
<dbReference type="PANTHER" id="PTHR43204:SF1">
    <property type="entry name" value="ABC TRANSPORTER I FAMILY MEMBER 6, CHLOROPLASTIC"/>
    <property type="match status" value="1"/>
</dbReference>
<keyword evidence="3" id="KW-0732">Signal</keyword>
<feature type="signal peptide" evidence="3">
    <location>
        <begin position="1"/>
        <end position="25"/>
    </location>
</feature>
<dbReference type="InParanoid" id="A0A0G4GLU8"/>
<evidence type="ECO:0000313" key="6">
    <source>
        <dbReference type="Proteomes" id="UP000041254"/>
    </source>
</evidence>
<dbReference type="NCBIfam" id="TIGR01978">
    <property type="entry name" value="sufC"/>
    <property type="match status" value="1"/>
</dbReference>
<keyword evidence="2" id="KW-0067">ATP-binding</keyword>
<reference evidence="5 6" key="1">
    <citation type="submission" date="2014-11" db="EMBL/GenBank/DDBJ databases">
        <authorList>
            <person name="Zhu J."/>
            <person name="Qi W."/>
            <person name="Song R."/>
        </authorList>
    </citation>
    <scope>NUCLEOTIDE SEQUENCE [LARGE SCALE GENOMIC DNA]</scope>
</reference>
<dbReference type="SMART" id="SM00382">
    <property type="entry name" value="AAA"/>
    <property type="match status" value="1"/>
</dbReference>
<dbReference type="OrthoDB" id="6500128at2759"/>
<feature type="domain" description="ABC transporter" evidence="4">
    <location>
        <begin position="61"/>
        <end position="312"/>
    </location>
</feature>
<dbReference type="SUPFAM" id="SSF52540">
    <property type="entry name" value="P-loop containing nucleoside triphosphate hydrolases"/>
    <property type="match status" value="1"/>
</dbReference>
<protein>
    <recommendedName>
        <fullName evidence="4">ABC transporter domain-containing protein</fullName>
    </recommendedName>
</protein>